<comment type="caution">
    <text evidence="2">The sequence shown here is derived from an EMBL/GenBank/DDBJ whole genome shotgun (WGS) entry which is preliminary data.</text>
</comment>
<feature type="signal peptide" evidence="1">
    <location>
        <begin position="1"/>
        <end position="19"/>
    </location>
</feature>
<proteinExistence type="predicted"/>
<organism evidence="2 3">
    <name type="scientific">Anaerofilum hominis</name>
    <dbReference type="NCBI Taxonomy" id="2763016"/>
    <lineage>
        <taxon>Bacteria</taxon>
        <taxon>Bacillati</taxon>
        <taxon>Bacillota</taxon>
        <taxon>Clostridia</taxon>
        <taxon>Eubacteriales</taxon>
        <taxon>Oscillospiraceae</taxon>
        <taxon>Anaerofilum</taxon>
    </lineage>
</organism>
<reference evidence="2" key="1">
    <citation type="submission" date="2020-08" db="EMBL/GenBank/DDBJ databases">
        <title>Genome public.</title>
        <authorList>
            <person name="Liu C."/>
            <person name="Sun Q."/>
        </authorList>
    </citation>
    <scope>NUCLEOTIDE SEQUENCE</scope>
    <source>
        <strain evidence="2">BX8</strain>
    </source>
</reference>
<evidence type="ECO:0000313" key="2">
    <source>
        <dbReference type="EMBL" id="MBC5581829.1"/>
    </source>
</evidence>
<feature type="chain" id="PRO_5039389921" description="FMN-binding protein" evidence="1">
    <location>
        <begin position="20"/>
        <end position="147"/>
    </location>
</feature>
<dbReference type="EMBL" id="JACONZ010000003">
    <property type="protein sequence ID" value="MBC5581829.1"/>
    <property type="molecule type" value="Genomic_DNA"/>
</dbReference>
<evidence type="ECO:0000313" key="3">
    <source>
        <dbReference type="Proteomes" id="UP000659630"/>
    </source>
</evidence>
<name>A0A923KYC6_9FIRM</name>
<evidence type="ECO:0008006" key="4">
    <source>
        <dbReference type="Google" id="ProtNLM"/>
    </source>
</evidence>
<keyword evidence="3" id="KW-1185">Reference proteome</keyword>
<gene>
    <name evidence="2" type="ORF">H8S23_09945</name>
</gene>
<dbReference type="AlphaFoldDB" id="A0A923KYC6"/>
<dbReference type="RefSeq" id="WP_186888191.1">
    <property type="nucleotide sequence ID" value="NZ_JACONZ010000003.1"/>
</dbReference>
<dbReference type="PROSITE" id="PS51257">
    <property type="entry name" value="PROKAR_LIPOPROTEIN"/>
    <property type="match status" value="1"/>
</dbReference>
<evidence type="ECO:0000256" key="1">
    <source>
        <dbReference type="SAM" id="SignalP"/>
    </source>
</evidence>
<dbReference type="Gene3D" id="3.90.1010.20">
    <property type="match status" value="1"/>
</dbReference>
<accession>A0A923KYC6</accession>
<keyword evidence="1" id="KW-0732">Signal</keyword>
<dbReference type="Proteomes" id="UP000659630">
    <property type="component" value="Unassembled WGS sequence"/>
</dbReference>
<protein>
    <recommendedName>
        <fullName evidence="4">FMN-binding protein</fullName>
    </recommendedName>
</protein>
<sequence>MKKMVAIALSLVLALGLVACGGSSKVKDGTYTAELSDAAAEANHGWKDYLTVTYKDGKIAELDFDSKDADGNLKSEWATPDNYPMTPQPSEWIPQLEENLKATSDPDKVAAVAGATMGSDHAKALYKAVIEKAEAGDSTVAVVDVGE</sequence>